<dbReference type="CDD" id="cd00077">
    <property type="entry name" value="HDc"/>
    <property type="match status" value="1"/>
</dbReference>
<proteinExistence type="predicted"/>
<sequence length="164" mass="19183">MKLYRIKQFYWSLLSKIDKDDRKFVKYILNESELKLFYKLSISEQKHSIRVAYDVNKMCSMKNIDSTVLLKAALLHDIGKIYKRMSIIDKSILVLLDKITNGNIKNMCNFSKVNVYYNHAKLGSKLLNQINTNKNVIYLVANHDNSKVCANRELNILKECDNKN</sequence>
<dbReference type="Pfam" id="PF01966">
    <property type="entry name" value="HD"/>
    <property type="match status" value="1"/>
</dbReference>
<keyword evidence="2" id="KW-0378">Hydrolase</keyword>
<protein>
    <submittedName>
        <fullName evidence="2">Probable HD superfamily hydrolase</fullName>
    </submittedName>
</protein>
<keyword evidence="3" id="KW-1185">Reference proteome</keyword>
<dbReference type="RefSeq" id="WP_017895768.1">
    <property type="nucleotide sequence ID" value="NZ_CBXI010000012.1"/>
</dbReference>
<dbReference type="SUPFAM" id="SSF109604">
    <property type="entry name" value="HD-domain/PDEase-like"/>
    <property type="match status" value="1"/>
</dbReference>
<evidence type="ECO:0000313" key="3">
    <source>
        <dbReference type="Proteomes" id="UP000019482"/>
    </source>
</evidence>
<dbReference type="AlphaFoldDB" id="W6N340"/>
<feature type="domain" description="HD" evidence="1">
    <location>
        <begin position="46"/>
        <end position="162"/>
    </location>
</feature>
<gene>
    <name evidence="2" type="ORF">CTDIVETGP_0918</name>
</gene>
<dbReference type="Proteomes" id="UP000019482">
    <property type="component" value="Unassembled WGS sequence"/>
</dbReference>
<dbReference type="OrthoDB" id="68032at2"/>
<evidence type="ECO:0000259" key="1">
    <source>
        <dbReference type="Pfam" id="PF01966"/>
    </source>
</evidence>
<comment type="caution">
    <text evidence="2">The sequence shown here is derived from an EMBL/GenBank/DDBJ whole genome shotgun (WGS) entry which is preliminary data.</text>
</comment>
<dbReference type="GeneID" id="29419394"/>
<dbReference type="InterPro" id="IPR006674">
    <property type="entry name" value="HD_domain"/>
</dbReference>
<dbReference type="EMBL" id="CBXI010000012">
    <property type="protein sequence ID" value="CDL90848.1"/>
    <property type="molecule type" value="Genomic_DNA"/>
</dbReference>
<dbReference type="InterPro" id="IPR003607">
    <property type="entry name" value="HD/PDEase_dom"/>
</dbReference>
<evidence type="ECO:0000313" key="2">
    <source>
        <dbReference type="EMBL" id="CDL90848.1"/>
    </source>
</evidence>
<dbReference type="NCBIfam" id="TIGR00277">
    <property type="entry name" value="HDIG"/>
    <property type="match status" value="1"/>
</dbReference>
<organism evidence="2 3">
    <name type="scientific">Clostridium tyrobutyricum DIVETGP</name>
    <dbReference type="NCBI Taxonomy" id="1408889"/>
    <lineage>
        <taxon>Bacteria</taxon>
        <taxon>Bacillati</taxon>
        <taxon>Bacillota</taxon>
        <taxon>Clostridia</taxon>
        <taxon>Eubacteriales</taxon>
        <taxon>Clostridiaceae</taxon>
        <taxon>Clostridium</taxon>
    </lineage>
</organism>
<reference evidence="2 3" key="1">
    <citation type="journal article" date="2015" name="Genome Announc.">
        <title>Draft Genome Sequence of Clostridium tyrobutyricum Strain DIVETGP, Isolated from Cow's Milk for Grana Padano Production.</title>
        <authorList>
            <person name="Soggiu A."/>
            <person name="Piras C."/>
            <person name="Gaiarsa S."/>
            <person name="Sassera D."/>
            <person name="Roncada P."/>
            <person name="Bendixen E."/>
            <person name="Brasca M."/>
            <person name="Bonizzi L."/>
        </authorList>
    </citation>
    <scope>NUCLEOTIDE SEQUENCE [LARGE SCALE GENOMIC DNA]</scope>
    <source>
        <strain evidence="2 3">DIVETGP</strain>
    </source>
</reference>
<dbReference type="Gene3D" id="1.10.3210.10">
    <property type="entry name" value="Hypothetical protein af1432"/>
    <property type="match status" value="1"/>
</dbReference>
<accession>W6N340</accession>
<name>W6N340_CLOTY</name>
<dbReference type="InterPro" id="IPR006675">
    <property type="entry name" value="HDIG_dom"/>
</dbReference>
<dbReference type="GO" id="GO:0016787">
    <property type="term" value="F:hydrolase activity"/>
    <property type="evidence" value="ECO:0007669"/>
    <property type="project" value="UniProtKB-KW"/>
</dbReference>